<dbReference type="AlphaFoldDB" id="A0A5B9M635"/>
<sequence length="231" mass="25226">MSTTESNRRPDFWRRSHLELLIALLAMFVVQSFVSPHDRLQRILLNVMFLIVVSSAIRSLSGSKIRMWATIALGATAYALSWVDELQSSKWVTGGADACIFAVFVLLISTLATTVFGKGPVDANRIVGAVSIYFLIGLAWAYVYALIELVSPGSFKMASGTTIMETRPGFVNEFIYFSNVTLTTLGYGDVVPLSSPARMFATLEAMIGQLYVAIVIARLVGLQISQSANEP</sequence>
<dbReference type="KEGG" id="smam:Mal15_03060"/>
<dbReference type="Proteomes" id="UP000321353">
    <property type="component" value="Chromosome"/>
</dbReference>
<protein>
    <submittedName>
        <fullName evidence="3">Ion channel</fullName>
    </submittedName>
</protein>
<dbReference type="Gene3D" id="1.10.287.70">
    <property type="match status" value="1"/>
</dbReference>
<reference evidence="3 4" key="1">
    <citation type="submission" date="2019-02" db="EMBL/GenBank/DDBJ databases">
        <title>Planctomycetal bacteria perform biofilm scaping via a novel small molecule.</title>
        <authorList>
            <person name="Jeske O."/>
            <person name="Boedeker C."/>
            <person name="Wiegand S."/>
            <person name="Breitling P."/>
            <person name="Kallscheuer N."/>
            <person name="Jogler M."/>
            <person name="Rohde M."/>
            <person name="Petersen J."/>
            <person name="Medema M.H."/>
            <person name="Surup F."/>
            <person name="Jogler C."/>
        </authorList>
    </citation>
    <scope>NUCLEOTIDE SEQUENCE [LARGE SCALE GENOMIC DNA]</scope>
    <source>
        <strain evidence="3 4">Mal15</strain>
    </source>
</reference>
<dbReference type="EMBL" id="CP036264">
    <property type="protein sequence ID" value="QEF96279.1"/>
    <property type="molecule type" value="Genomic_DNA"/>
</dbReference>
<name>A0A5B9M635_9BACT</name>
<accession>A0A5B9M635</accession>
<keyword evidence="1" id="KW-0812">Transmembrane</keyword>
<keyword evidence="1" id="KW-0472">Membrane</keyword>
<dbReference type="SUPFAM" id="SSF81324">
    <property type="entry name" value="Voltage-gated potassium channels"/>
    <property type="match status" value="1"/>
</dbReference>
<organism evidence="3 4">
    <name type="scientific">Stieleria maiorica</name>
    <dbReference type="NCBI Taxonomy" id="2795974"/>
    <lineage>
        <taxon>Bacteria</taxon>
        <taxon>Pseudomonadati</taxon>
        <taxon>Planctomycetota</taxon>
        <taxon>Planctomycetia</taxon>
        <taxon>Pirellulales</taxon>
        <taxon>Pirellulaceae</taxon>
        <taxon>Stieleria</taxon>
    </lineage>
</organism>
<gene>
    <name evidence="3" type="ORF">Mal15_03060</name>
</gene>
<feature type="transmembrane region" description="Helical" evidence="1">
    <location>
        <begin position="199"/>
        <end position="220"/>
    </location>
</feature>
<feature type="transmembrane region" description="Helical" evidence="1">
    <location>
        <begin position="126"/>
        <end position="147"/>
    </location>
</feature>
<keyword evidence="4" id="KW-1185">Reference proteome</keyword>
<feature type="domain" description="Potassium channel" evidence="2">
    <location>
        <begin position="169"/>
        <end position="220"/>
    </location>
</feature>
<evidence type="ECO:0000256" key="1">
    <source>
        <dbReference type="SAM" id="Phobius"/>
    </source>
</evidence>
<evidence type="ECO:0000313" key="3">
    <source>
        <dbReference type="EMBL" id="QEF96279.1"/>
    </source>
</evidence>
<dbReference type="InterPro" id="IPR013099">
    <property type="entry name" value="K_chnl_dom"/>
</dbReference>
<proteinExistence type="predicted"/>
<evidence type="ECO:0000259" key="2">
    <source>
        <dbReference type="Pfam" id="PF07885"/>
    </source>
</evidence>
<feature type="transmembrane region" description="Helical" evidence="1">
    <location>
        <begin position="95"/>
        <end position="114"/>
    </location>
</feature>
<feature type="transmembrane region" description="Helical" evidence="1">
    <location>
        <begin position="20"/>
        <end position="37"/>
    </location>
</feature>
<feature type="transmembrane region" description="Helical" evidence="1">
    <location>
        <begin position="43"/>
        <end position="60"/>
    </location>
</feature>
<dbReference type="Pfam" id="PF07885">
    <property type="entry name" value="Ion_trans_2"/>
    <property type="match status" value="1"/>
</dbReference>
<evidence type="ECO:0000313" key="4">
    <source>
        <dbReference type="Proteomes" id="UP000321353"/>
    </source>
</evidence>
<keyword evidence="1" id="KW-1133">Transmembrane helix</keyword>